<dbReference type="Pfam" id="PF02557">
    <property type="entry name" value="VanY"/>
    <property type="match status" value="1"/>
</dbReference>
<gene>
    <name evidence="3" type="ORF">BJ997_003938</name>
</gene>
<sequence>MPEIARPGGVSRPARHRLIAILAFVMLAAASVAGGALSGTTRSGTPHSAPASSTTPTADAPLASATPRPAPAALQAPVPVLGGTALSLEDPASLWVVVNKQRPLRPADYSPTDLVAVPVAHTWQPQLRQEASGAVVNMFAAARDEAGLTLASNSAYRGFAAQTRVYDAAVAARGTASADSGIARPGSSEHQTGLAIDVGAVSGRCSLNACFGETSEGRWLAENAGRFGFLLRYPADKVPVTGYEFEPWHFRYIGTDLAADMHERGITTLEEFFGLPPAPGYP</sequence>
<dbReference type="InterPro" id="IPR009045">
    <property type="entry name" value="Zn_M74/Hedgehog-like"/>
</dbReference>
<keyword evidence="3" id="KW-0378">Hydrolase</keyword>
<dbReference type="InterPro" id="IPR003709">
    <property type="entry name" value="VanY-like_core_dom"/>
</dbReference>
<dbReference type="GO" id="GO:0009002">
    <property type="term" value="F:serine-type D-Ala-D-Ala carboxypeptidase activity"/>
    <property type="evidence" value="ECO:0007669"/>
    <property type="project" value="UniProtKB-EC"/>
</dbReference>
<dbReference type="Gene3D" id="3.30.1380.10">
    <property type="match status" value="1"/>
</dbReference>
<organism evidence="3 4">
    <name type="scientific">Cryobacterium roopkundense</name>
    <dbReference type="NCBI Taxonomy" id="1001240"/>
    <lineage>
        <taxon>Bacteria</taxon>
        <taxon>Bacillati</taxon>
        <taxon>Actinomycetota</taxon>
        <taxon>Actinomycetes</taxon>
        <taxon>Micrococcales</taxon>
        <taxon>Microbacteriaceae</taxon>
        <taxon>Cryobacterium</taxon>
    </lineage>
</organism>
<dbReference type="EC" id="3.4.16.4" evidence="3"/>
<evidence type="ECO:0000313" key="3">
    <source>
        <dbReference type="EMBL" id="MBB5643390.1"/>
    </source>
</evidence>
<feature type="domain" description="D-alanyl-D-alanine carboxypeptidase-like core" evidence="2">
    <location>
        <begin position="126"/>
        <end position="254"/>
    </location>
</feature>
<dbReference type="CDD" id="cd14852">
    <property type="entry name" value="LD-carboxypeptidase"/>
    <property type="match status" value="1"/>
</dbReference>
<dbReference type="GO" id="GO:0006508">
    <property type="term" value="P:proteolysis"/>
    <property type="evidence" value="ECO:0007669"/>
    <property type="project" value="InterPro"/>
</dbReference>
<evidence type="ECO:0000256" key="1">
    <source>
        <dbReference type="SAM" id="MobiDB-lite"/>
    </source>
</evidence>
<evidence type="ECO:0000259" key="2">
    <source>
        <dbReference type="Pfam" id="PF02557"/>
    </source>
</evidence>
<dbReference type="AlphaFoldDB" id="A0A7W9E6T6"/>
<evidence type="ECO:0000313" key="4">
    <source>
        <dbReference type="Proteomes" id="UP000561726"/>
    </source>
</evidence>
<dbReference type="EMBL" id="JACHBQ010000001">
    <property type="protein sequence ID" value="MBB5643390.1"/>
    <property type="molecule type" value="Genomic_DNA"/>
</dbReference>
<keyword evidence="3" id="KW-0645">Protease</keyword>
<name>A0A7W9E6T6_9MICO</name>
<dbReference type="InterPro" id="IPR052179">
    <property type="entry name" value="DD-CPase-like"/>
</dbReference>
<keyword evidence="3" id="KW-0121">Carboxypeptidase</keyword>
<dbReference type="PANTHER" id="PTHR34385:SF1">
    <property type="entry name" value="PEPTIDOGLYCAN L-ALANYL-D-GLUTAMATE ENDOPEPTIDASE CWLK"/>
    <property type="match status" value="1"/>
</dbReference>
<comment type="caution">
    <text evidence="3">The sequence shown here is derived from an EMBL/GenBank/DDBJ whole genome shotgun (WGS) entry which is preliminary data.</text>
</comment>
<dbReference type="PANTHER" id="PTHR34385">
    <property type="entry name" value="D-ALANYL-D-ALANINE CARBOXYPEPTIDASE"/>
    <property type="match status" value="1"/>
</dbReference>
<dbReference type="InterPro" id="IPR058193">
    <property type="entry name" value="VanY/YodJ_core_dom"/>
</dbReference>
<dbReference type="RefSeq" id="WP_052542522.1">
    <property type="nucleotide sequence ID" value="NZ_JACHBQ010000001.1"/>
</dbReference>
<accession>A0A7W9E6T6</accession>
<reference evidence="3 4" key="1">
    <citation type="submission" date="2020-08" db="EMBL/GenBank/DDBJ databases">
        <title>Sequencing the genomes of 1000 actinobacteria strains.</title>
        <authorList>
            <person name="Klenk H.-P."/>
        </authorList>
    </citation>
    <scope>NUCLEOTIDE SEQUENCE [LARGE SCALE GENOMIC DNA]</scope>
    <source>
        <strain evidence="3 4">DSM 21065</strain>
    </source>
</reference>
<dbReference type="Proteomes" id="UP000561726">
    <property type="component" value="Unassembled WGS sequence"/>
</dbReference>
<feature type="region of interest" description="Disordered" evidence="1">
    <location>
        <begin position="37"/>
        <end position="69"/>
    </location>
</feature>
<proteinExistence type="predicted"/>
<protein>
    <submittedName>
        <fullName evidence="3">D-alanyl-D-alanine carboxypeptidase</fullName>
        <ecNumber evidence="3">3.4.16.4</ecNumber>
    </submittedName>
</protein>
<dbReference type="SUPFAM" id="SSF55166">
    <property type="entry name" value="Hedgehog/DD-peptidase"/>
    <property type="match status" value="1"/>
</dbReference>